<dbReference type="AlphaFoldDB" id="A0A9D2AYI9"/>
<sequence length="474" mass="54355">MMKNIYQFGSYALGKPMPRFSLAHFIRKLMTAIFHEVIIGHSSFTRISSRFVKAGSLLFLMTMFVSHLAAQSSEKLQISINEEEKFQTLQVGDVIPEEIWELPLQMVNHPENKQVITLGDYRDKKLIILDFWATWCGSCISGMEALGQVQNKLQDDLIVLPVTTQSRERIQDAFIKIPLLNDLNFLSVIEDDVLIKYFPHRMIPHLIWIGQSGEVLAVTDKNEASFENISSVINNESPNLVLKADILDFDNDSPLFFNDKYGISSQLDMQSVFCRHISGVPSSQLIRKGSEINRYLGLNLGFLSLYRMAFPNLPRYYSARIECSEGIRDLYLTSVNKTNAEYLYTYELITQNVAINRELEKIKEDLDFNFQVETSFLNKEKECLILVSLNDDQFSRQAIDDVEVVPVERFVNKLEFEKKIPVLNESNSTEIPSSIFKQASSGLDDLNALLFKHNLQLTKGIREIEVFFIKEVSI</sequence>
<dbReference type="Pfam" id="PF00085">
    <property type="entry name" value="Thioredoxin"/>
    <property type="match status" value="1"/>
</dbReference>
<name>A0A9D2AYI9_9SPHI</name>
<dbReference type="PROSITE" id="PS51352">
    <property type="entry name" value="THIOREDOXIN_2"/>
    <property type="match status" value="1"/>
</dbReference>
<dbReference type="InterPro" id="IPR050553">
    <property type="entry name" value="Thioredoxin_ResA/DsbE_sf"/>
</dbReference>
<reference evidence="2" key="1">
    <citation type="journal article" date="2021" name="PeerJ">
        <title>Extensive microbial diversity within the chicken gut microbiome revealed by metagenomics and culture.</title>
        <authorList>
            <person name="Gilroy R."/>
            <person name="Ravi A."/>
            <person name="Getino M."/>
            <person name="Pursley I."/>
            <person name="Horton D.L."/>
            <person name="Alikhan N.F."/>
            <person name="Baker D."/>
            <person name="Gharbi K."/>
            <person name="Hall N."/>
            <person name="Watson M."/>
            <person name="Adriaenssens E.M."/>
            <person name="Foster-Nyarko E."/>
            <person name="Jarju S."/>
            <person name="Secka A."/>
            <person name="Antonio M."/>
            <person name="Oren A."/>
            <person name="Chaudhuri R.R."/>
            <person name="La Ragione R."/>
            <person name="Hildebrand F."/>
            <person name="Pallen M.J."/>
        </authorList>
    </citation>
    <scope>NUCLEOTIDE SEQUENCE</scope>
    <source>
        <strain evidence="2">1719</strain>
    </source>
</reference>
<dbReference type="CDD" id="cd02966">
    <property type="entry name" value="TlpA_like_family"/>
    <property type="match status" value="1"/>
</dbReference>
<proteinExistence type="predicted"/>
<dbReference type="EMBL" id="DXEZ01000070">
    <property type="protein sequence ID" value="HIX53861.1"/>
    <property type="molecule type" value="Genomic_DNA"/>
</dbReference>
<accession>A0A9D2AYI9</accession>
<evidence type="ECO:0000313" key="2">
    <source>
        <dbReference type="EMBL" id="HIX53861.1"/>
    </source>
</evidence>
<evidence type="ECO:0000313" key="3">
    <source>
        <dbReference type="Proteomes" id="UP000824156"/>
    </source>
</evidence>
<feature type="domain" description="Thioredoxin" evidence="1">
    <location>
        <begin position="89"/>
        <end position="238"/>
    </location>
</feature>
<dbReference type="InterPro" id="IPR036249">
    <property type="entry name" value="Thioredoxin-like_sf"/>
</dbReference>
<dbReference type="Proteomes" id="UP000824156">
    <property type="component" value="Unassembled WGS sequence"/>
</dbReference>
<comment type="caution">
    <text evidence="2">The sequence shown here is derived from an EMBL/GenBank/DDBJ whole genome shotgun (WGS) entry which is preliminary data.</text>
</comment>
<dbReference type="PANTHER" id="PTHR42852">
    <property type="entry name" value="THIOL:DISULFIDE INTERCHANGE PROTEIN DSBE"/>
    <property type="match status" value="1"/>
</dbReference>
<dbReference type="SUPFAM" id="SSF52833">
    <property type="entry name" value="Thioredoxin-like"/>
    <property type="match status" value="1"/>
</dbReference>
<evidence type="ECO:0000259" key="1">
    <source>
        <dbReference type="PROSITE" id="PS51352"/>
    </source>
</evidence>
<dbReference type="Gene3D" id="3.40.30.10">
    <property type="entry name" value="Glutaredoxin"/>
    <property type="match status" value="1"/>
</dbReference>
<protein>
    <submittedName>
        <fullName evidence="2">TlpA family protein disulfide reductase</fullName>
    </submittedName>
</protein>
<organism evidence="2 3">
    <name type="scientific">Candidatus Sphingobacterium stercoripullorum</name>
    <dbReference type="NCBI Taxonomy" id="2838759"/>
    <lineage>
        <taxon>Bacteria</taxon>
        <taxon>Pseudomonadati</taxon>
        <taxon>Bacteroidota</taxon>
        <taxon>Sphingobacteriia</taxon>
        <taxon>Sphingobacteriales</taxon>
        <taxon>Sphingobacteriaceae</taxon>
        <taxon>Sphingobacterium</taxon>
    </lineage>
</organism>
<dbReference type="InterPro" id="IPR013766">
    <property type="entry name" value="Thioredoxin_domain"/>
</dbReference>
<gene>
    <name evidence="2" type="ORF">H9853_02445</name>
</gene>
<reference evidence="2" key="2">
    <citation type="submission" date="2021-04" db="EMBL/GenBank/DDBJ databases">
        <authorList>
            <person name="Gilroy R."/>
        </authorList>
    </citation>
    <scope>NUCLEOTIDE SEQUENCE</scope>
    <source>
        <strain evidence="2">1719</strain>
    </source>
</reference>
<dbReference type="PANTHER" id="PTHR42852:SF13">
    <property type="entry name" value="PROTEIN DIPZ"/>
    <property type="match status" value="1"/>
</dbReference>